<proteinExistence type="predicted"/>
<keyword evidence="2" id="KW-1185">Reference proteome</keyword>
<name>A0A1M5U3D1_9CLOT</name>
<protein>
    <submittedName>
        <fullName evidence="1">Uncharacterized protein</fullName>
    </submittedName>
</protein>
<dbReference type="RefSeq" id="WP_084133454.1">
    <property type="nucleotide sequence ID" value="NZ_FQXM01000007.1"/>
</dbReference>
<dbReference type="EMBL" id="FQXM01000007">
    <property type="protein sequence ID" value="SHH57469.1"/>
    <property type="molecule type" value="Genomic_DNA"/>
</dbReference>
<accession>A0A1M5U3D1</accession>
<reference evidence="1 2" key="1">
    <citation type="submission" date="2016-11" db="EMBL/GenBank/DDBJ databases">
        <authorList>
            <person name="Jaros S."/>
            <person name="Januszkiewicz K."/>
            <person name="Wedrychowicz H."/>
        </authorList>
    </citation>
    <scope>NUCLEOTIDE SEQUENCE [LARGE SCALE GENOMIC DNA]</scope>
    <source>
        <strain evidence="1 2">DSM 8605</strain>
    </source>
</reference>
<dbReference type="Proteomes" id="UP000184447">
    <property type="component" value="Unassembled WGS sequence"/>
</dbReference>
<evidence type="ECO:0000313" key="1">
    <source>
        <dbReference type="EMBL" id="SHH57469.1"/>
    </source>
</evidence>
<gene>
    <name evidence="1" type="ORF">SAMN02745207_01553</name>
</gene>
<dbReference type="AlphaFoldDB" id="A0A1M5U3D1"/>
<sequence>MPLKKATISIQGIEESCEIKNSDVVAIFTISLKKGKTNLQAWFSDGDNAYTSAYYIEIYLI</sequence>
<evidence type="ECO:0000313" key="2">
    <source>
        <dbReference type="Proteomes" id="UP000184447"/>
    </source>
</evidence>
<organism evidence="1 2">
    <name type="scientific">Clostridium grantii DSM 8605</name>
    <dbReference type="NCBI Taxonomy" id="1121316"/>
    <lineage>
        <taxon>Bacteria</taxon>
        <taxon>Bacillati</taxon>
        <taxon>Bacillota</taxon>
        <taxon>Clostridia</taxon>
        <taxon>Eubacteriales</taxon>
        <taxon>Clostridiaceae</taxon>
        <taxon>Clostridium</taxon>
    </lineage>
</organism>